<reference evidence="3" key="1">
    <citation type="submission" date="2016-01" db="EMBL/GenBank/DDBJ databases">
        <authorList>
            <person name="Peeters Charlotte."/>
        </authorList>
    </citation>
    <scope>NUCLEOTIDE SEQUENCE [LARGE SCALE GENOMIC DNA]</scope>
</reference>
<gene>
    <name evidence="2" type="ORF">AWB76_07435</name>
</gene>
<accession>A0A158DSS4</accession>
<evidence type="ECO:0000313" key="2">
    <source>
        <dbReference type="EMBL" id="SAK97635.1"/>
    </source>
</evidence>
<dbReference type="STRING" id="1777137.AWB76_07435"/>
<sequence length="169" mass="18019">MSQYPAADNQQAKGHSLARGLAFFSLALGAAQLLAPRTVARMSGLRVSPSLVRLYGLREIACGIGILSSRDPSPYLMARIGGDALDLMTVATAPRERRQGAHTRALGALLNVAGVTALDARAVTSLSDDRARQRSERSEHYAQLYLDRTGFPRPADEMRGAARSDGNGA</sequence>
<dbReference type="Proteomes" id="UP000054624">
    <property type="component" value="Unassembled WGS sequence"/>
</dbReference>
<dbReference type="AlphaFoldDB" id="A0A158DSS4"/>
<evidence type="ECO:0000256" key="1">
    <source>
        <dbReference type="SAM" id="MobiDB-lite"/>
    </source>
</evidence>
<protein>
    <submittedName>
        <fullName evidence="2">Uncharacterized protein</fullName>
    </submittedName>
</protein>
<keyword evidence="3" id="KW-1185">Reference proteome</keyword>
<name>A0A158DSS4_9BURK</name>
<organism evidence="2 3">
    <name type="scientific">Caballeronia temeraria</name>
    <dbReference type="NCBI Taxonomy" id="1777137"/>
    <lineage>
        <taxon>Bacteria</taxon>
        <taxon>Pseudomonadati</taxon>
        <taxon>Pseudomonadota</taxon>
        <taxon>Betaproteobacteria</taxon>
        <taxon>Burkholderiales</taxon>
        <taxon>Burkholderiaceae</taxon>
        <taxon>Caballeronia</taxon>
    </lineage>
</organism>
<proteinExistence type="predicted"/>
<dbReference type="OrthoDB" id="9797595at2"/>
<dbReference type="EMBL" id="FCOI02000052">
    <property type="protein sequence ID" value="SAK97635.1"/>
    <property type="molecule type" value="Genomic_DNA"/>
</dbReference>
<feature type="region of interest" description="Disordered" evidence="1">
    <location>
        <begin position="145"/>
        <end position="169"/>
    </location>
</feature>
<evidence type="ECO:0000313" key="3">
    <source>
        <dbReference type="Proteomes" id="UP000054624"/>
    </source>
</evidence>
<dbReference type="RefSeq" id="WP_061164949.1">
    <property type="nucleotide sequence ID" value="NZ_FCOI02000052.1"/>
</dbReference>